<evidence type="ECO:0000256" key="1">
    <source>
        <dbReference type="SAM" id="Phobius"/>
    </source>
</evidence>
<accession>A0AAU6W2Z5</accession>
<keyword evidence="1" id="KW-0812">Transmembrane</keyword>
<protein>
    <submittedName>
        <fullName evidence="2">Membrane protein</fullName>
    </submittedName>
</protein>
<proteinExistence type="predicted"/>
<organism evidence="2">
    <name type="scientific">Pseudomonas phage Orimi01</name>
    <dbReference type="NCBI Taxonomy" id="3138541"/>
    <lineage>
        <taxon>Viruses</taxon>
    </lineage>
</organism>
<feature type="transmembrane region" description="Helical" evidence="1">
    <location>
        <begin position="85"/>
        <end position="105"/>
    </location>
</feature>
<keyword evidence="1" id="KW-0472">Membrane</keyword>
<sequence>MADGLTTASATLAIGGIGTASIAAMFPGVDLSAVIGAFGGAFFFILFAKDIAAWQRAGYLVVGWIGGYFGAAEMLSLAWTRTSGFSSFVAGLLCVVVGISVIEAFQTGKFPEWMSKFVGRIIGKGNTE</sequence>
<gene>
    <name evidence="2" type="ORF">Orimi01_00033</name>
</gene>
<reference evidence="2" key="1">
    <citation type="journal article" date="2024" name="J. Gen. Virol.">
        <title>Novel phages of Pseudomonas syringae unveil numerous potential auxiliary metabolic genes.</title>
        <authorList>
            <person name="Feltin C."/>
            <person name="Garneau J.R."/>
            <person name="Morris C.E."/>
            <person name="Berard A."/>
            <person name="Torres-Barcelo C."/>
        </authorList>
    </citation>
    <scope>NUCLEOTIDE SEQUENCE</scope>
</reference>
<feature type="transmembrane region" description="Helical" evidence="1">
    <location>
        <begin position="33"/>
        <end position="52"/>
    </location>
</feature>
<name>A0AAU6W2Z5_9VIRU</name>
<dbReference type="EMBL" id="PP179326">
    <property type="protein sequence ID" value="XAI70690.1"/>
    <property type="molecule type" value="Genomic_DNA"/>
</dbReference>
<dbReference type="InterPro" id="IPR032637">
    <property type="entry name" value="Phage_holin-like"/>
</dbReference>
<evidence type="ECO:0000313" key="2">
    <source>
        <dbReference type="EMBL" id="XAI70690.1"/>
    </source>
</evidence>
<keyword evidence="1" id="KW-1133">Transmembrane helix</keyword>
<feature type="transmembrane region" description="Helical" evidence="1">
    <location>
        <begin position="59"/>
        <end position="79"/>
    </location>
</feature>
<dbReference type="Pfam" id="PF16931">
    <property type="entry name" value="Phage_holin_8"/>
    <property type="match status" value="1"/>
</dbReference>